<dbReference type="Pfam" id="PF07687">
    <property type="entry name" value="M20_dimer"/>
    <property type="match status" value="1"/>
</dbReference>
<evidence type="ECO:0000313" key="7">
    <source>
        <dbReference type="Proteomes" id="UP001430306"/>
    </source>
</evidence>
<dbReference type="Gene3D" id="3.40.630.10">
    <property type="entry name" value="Zn peptidases"/>
    <property type="match status" value="1"/>
</dbReference>
<dbReference type="PANTHER" id="PTHR43270">
    <property type="entry name" value="BETA-ALA-HIS DIPEPTIDASE"/>
    <property type="match status" value="1"/>
</dbReference>
<comment type="caution">
    <text evidence="6">The sequence shown here is derived from an EMBL/GenBank/DDBJ whole genome shotgun (WGS) entry which is preliminary data.</text>
</comment>
<dbReference type="NCBIfam" id="NF006053">
    <property type="entry name" value="PRK08201.1"/>
    <property type="match status" value="1"/>
</dbReference>
<evidence type="ECO:0000256" key="2">
    <source>
        <dbReference type="ARBA" id="ARBA00022723"/>
    </source>
</evidence>
<dbReference type="InterPro" id="IPR002933">
    <property type="entry name" value="Peptidase_M20"/>
</dbReference>
<proteinExistence type="predicted"/>
<dbReference type="RefSeq" id="WP_230273383.1">
    <property type="nucleotide sequence ID" value="NZ_JAJKFW010000022.1"/>
</dbReference>
<dbReference type="InterPro" id="IPR051458">
    <property type="entry name" value="Cyt/Met_Dipeptidase"/>
</dbReference>
<keyword evidence="1" id="KW-0645">Protease</keyword>
<dbReference type="Gene3D" id="3.30.70.360">
    <property type="match status" value="1"/>
</dbReference>
<evidence type="ECO:0000256" key="1">
    <source>
        <dbReference type="ARBA" id="ARBA00022670"/>
    </source>
</evidence>
<dbReference type="Proteomes" id="UP001430306">
    <property type="component" value="Unassembled WGS sequence"/>
</dbReference>
<dbReference type="PANTHER" id="PTHR43270:SF12">
    <property type="entry name" value="SUCCINYL-DIAMINOPIMELATE DESUCCINYLASE"/>
    <property type="match status" value="1"/>
</dbReference>
<keyword evidence="2" id="KW-0479">Metal-binding</keyword>
<evidence type="ECO:0000259" key="5">
    <source>
        <dbReference type="Pfam" id="PF07687"/>
    </source>
</evidence>
<dbReference type="GO" id="GO:0016805">
    <property type="term" value="F:dipeptidase activity"/>
    <property type="evidence" value="ECO:0007669"/>
    <property type="project" value="UniProtKB-KW"/>
</dbReference>
<feature type="compositionally biased region" description="Polar residues" evidence="4">
    <location>
        <begin position="1"/>
        <end position="20"/>
    </location>
</feature>
<evidence type="ECO:0000313" key="6">
    <source>
        <dbReference type="EMBL" id="MCC9642556.1"/>
    </source>
</evidence>
<dbReference type="InterPro" id="IPR011650">
    <property type="entry name" value="Peptidase_M20_dimer"/>
</dbReference>
<dbReference type="NCBIfam" id="NF006579">
    <property type="entry name" value="PRK09104.1"/>
    <property type="match status" value="1"/>
</dbReference>
<keyword evidence="7" id="KW-1185">Reference proteome</keyword>
<accession>A0ABS8NG84</accession>
<keyword evidence="6" id="KW-0224">Dipeptidase</keyword>
<name>A0ABS8NG84_9BACT</name>
<keyword evidence="3 6" id="KW-0378">Hydrolase</keyword>
<dbReference type="EMBL" id="JAJKFW010000022">
    <property type="protein sequence ID" value="MCC9642556.1"/>
    <property type="molecule type" value="Genomic_DNA"/>
</dbReference>
<feature type="domain" description="Peptidase M20 dimerisation" evidence="5">
    <location>
        <begin position="208"/>
        <end position="366"/>
    </location>
</feature>
<feature type="region of interest" description="Disordered" evidence="4">
    <location>
        <begin position="1"/>
        <end position="27"/>
    </location>
</feature>
<reference evidence="6" key="1">
    <citation type="submission" date="2021-11" db="EMBL/GenBank/DDBJ databases">
        <title>Genome sequence.</title>
        <authorList>
            <person name="Sun Q."/>
        </authorList>
    </citation>
    <scope>NUCLEOTIDE SEQUENCE</scope>
    <source>
        <strain evidence="6">JC740</strain>
    </source>
</reference>
<dbReference type="SUPFAM" id="SSF53187">
    <property type="entry name" value="Zn-dependent exopeptidases"/>
    <property type="match status" value="1"/>
</dbReference>
<sequence>MAQPEQSATSSAAQLPSEVQSRLDANRERHQEELVDWLKIPSISSDSSRRDDVHEAAAWLQRKFEGAGLSTELIATDGFPLLVASTPPVDGAPVALVYGHYDVQPPEPLDLWTTPPFEPSIRDGKIFARGATDDKGQVLTHIHSVCDWVASGHALPLQIKFLIEGEEEVGSQNLEERLPDLADKLACDVVVISDSSQYAPGRPAITCGLRGIATYELFLHGPSHDLHSGSFGGAVANPAMALCQMLASMKNADGSIAVEGIYDDVAAIPDIEREAWKQLGADDAEFANSVGASELHGETGFTTDERRWARPSLDINGLTSGHQGEGVKTVLPAKASAKFSFRLVPDQDPKRLTKLLESHFEKHCPPGIRWTLKPDHGAGAMLADANSRFAKAASVAIEQAFGTAPVMIREGGSIPILARFQEVLKCDCLLLGWGQGDDAAHSPNEKFSLDDFHRGIQASASLWQSIASV</sequence>
<gene>
    <name evidence="6" type="ORF">LOC71_09745</name>
</gene>
<evidence type="ECO:0000256" key="4">
    <source>
        <dbReference type="SAM" id="MobiDB-lite"/>
    </source>
</evidence>
<dbReference type="EC" id="3.4.13.-" evidence="6"/>
<organism evidence="6 7">
    <name type="scientific">Rhodopirellula halodulae</name>
    <dbReference type="NCBI Taxonomy" id="2894198"/>
    <lineage>
        <taxon>Bacteria</taxon>
        <taxon>Pseudomonadati</taxon>
        <taxon>Planctomycetota</taxon>
        <taxon>Planctomycetia</taxon>
        <taxon>Pirellulales</taxon>
        <taxon>Pirellulaceae</taxon>
        <taxon>Rhodopirellula</taxon>
    </lineage>
</organism>
<dbReference type="Pfam" id="PF01546">
    <property type="entry name" value="Peptidase_M20"/>
    <property type="match status" value="1"/>
</dbReference>
<evidence type="ECO:0000256" key="3">
    <source>
        <dbReference type="ARBA" id="ARBA00022801"/>
    </source>
</evidence>
<dbReference type="NCBIfam" id="NF005914">
    <property type="entry name" value="PRK07907.1"/>
    <property type="match status" value="1"/>
</dbReference>
<protein>
    <submittedName>
        <fullName evidence="6">Dipeptidase</fullName>
        <ecNumber evidence="6">3.4.13.-</ecNumber>
    </submittedName>
</protein>